<evidence type="ECO:0000313" key="2">
    <source>
        <dbReference type="EMBL" id="VDP19962.1"/>
    </source>
</evidence>
<evidence type="ECO:0000313" key="3">
    <source>
        <dbReference type="Proteomes" id="UP000277204"/>
    </source>
</evidence>
<proteinExistence type="predicted"/>
<reference evidence="2 3" key="1">
    <citation type="submission" date="2018-11" db="EMBL/GenBank/DDBJ databases">
        <authorList>
            <consortium name="Pathogen Informatics"/>
        </authorList>
    </citation>
    <scope>NUCLEOTIDE SEQUENCE [LARGE SCALE GENOMIC DNA]</scope>
    <source>
        <strain evidence="2 3">Zambia</strain>
    </source>
</reference>
<keyword evidence="3" id="KW-1185">Reference proteome</keyword>
<name>A0A3P8B0I9_9TREM</name>
<organism evidence="2 3">
    <name type="scientific">Schistosoma margrebowiei</name>
    <dbReference type="NCBI Taxonomy" id="48269"/>
    <lineage>
        <taxon>Eukaryota</taxon>
        <taxon>Metazoa</taxon>
        <taxon>Spiralia</taxon>
        <taxon>Lophotrochozoa</taxon>
        <taxon>Platyhelminthes</taxon>
        <taxon>Trematoda</taxon>
        <taxon>Digenea</taxon>
        <taxon>Strigeidida</taxon>
        <taxon>Schistosomatoidea</taxon>
        <taxon>Schistosomatidae</taxon>
        <taxon>Schistosoma</taxon>
    </lineage>
</organism>
<dbReference type="PANTHER" id="PTHR47027">
    <property type="entry name" value="REVERSE TRANSCRIPTASE DOMAIN-CONTAINING PROTEIN"/>
    <property type="match status" value="1"/>
</dbReference>
<gene>
    <name evidence="2" type="ORF">SMRZ_LOCUS16096</name>
</gene>
<dbReference type="PROSITE" id="PS50878">
    <property type="entry name" value="RT_POL"/>
    <property type="match status" value="1"/>
</dbReference>
<accession>A0A3P8B0I9</accession>
<dbReference type="EMBL" id="UZAI01017062">
    <property type="protein sequence ID" value="VDP19962.1"/>
    <property type="molecule type" value="Genomic_DNA"/>
</dbReference>
<dbReference type="Pfam" id="PF00078">
    <property type="entry name" value="RVT_1"/>
    <property type="match status" value="1"/>
</dbReference>
<evidence type="ECO:0000259" key="1">
    <source>
        <dbReference type="PROSITE" id="PS50878"/>
    </source>
</evidence>
<dbReference type="PANTHER" id="PTHR47027:SF25">
    <property type="entry name" value="REVERSE TRANSCRIPTASE DOMAIN-CONTAINING PROTEIN"/>
    <property type="match status" value="1"/>
</dbReference>
<dbReference type="Proteomes" id="UP000277204">
    <property type="component" value="Unassembled WGS sequence"/>
</dbReference>
<dbReference type="AlphaFoldDB" id="A0A3P8B0I9"/>
<dbReference type="InterPro" id="IPR000477">
    <property type="entry name" value="RT_dom"/>
</dbReference>
<feature type="domain" description="Reverse transcriptase" evidence="1">
    <location>
        <begin position="1"/>
        <end position="177"/>
    </location>
</feature>
<protein>
    <recommendedName>
        <fullName evidence="1">Reverse transcriptase domain-containing protein</fullName>
    </recommendedName>
</protein>
<sequence>MYINFIDYEKTFDSVDKRTLWKLLRHCGVPEKTVNIIRNSYDGLQCRVVHGEQLTDAFQVRTGVRHGCLLSPFLFLLVVDWIMKTSTSEGEHGIQWTAQNQLDDLDIADHLDLPYYSHEQIQIKTVSVAGVSASVDLNIHKGKTKVFKYNTENSNPTAHDGETLEDVEFFSYLGSIMNEQGSSNSDVKSRIGKGL</sequence>